<keyword evidence="1" id="KW-0812">Transmembrane</keyword>
<accession>A0A0A6UGA2</accession>
<protein>
    <recommendedName>
        <fullName evidence="2">Pyrrolo-quinoline quinone repeat domain-containing protein</fullName>
    </recommendedName>
</protein>
<dbReference type="SUPFAM" id="SSF50969">
    <property type="entry name" value="YVTN repeat-like/Quinoprotein amine dehydrogenase"/>
    <property type="match status" value="1"/>
</dbReference>
<evidence type="ECO:0000313" key="4">
    <source>
        <dbReference type="Proteomes" id="UP000054537"/>
    </source>
</evidence>
<dbReference type="EMBL" id="JRTT01000043">
    <property type="protein sequence ID" value="KHD74491.1"/>
    <property type="molecule type" value="Genomic_DNA"/>
</dbReference>
<organism evidence="3 4">
    <name type="scientific">Actinoplanes utahensis</name>
    <dbReference type="NCBI Taxonomy" id="1869"/>
    <lineage>
        <taxon>Bacteria</taxon>
        <taxon>Bacillati</taxon>
        <taxon>Actinomycetota</taxon>
        <taxon>Actinomycetes</taxon>
        <taxon>Micromonosporales</taxon>
        <taxon>Micromonosporaceae</taxon>
        <taxon>Actinoplanes</taxon>
    </lineage>
</organism>
<dbReference type="InterPro" id="IPR002372">
    <property type="entry name" value="PQQ_rpt_dom"/>
</dbReference>
<dbReference type="Gene3D" id="2.130.10.10">
    <property type="entry name" value="YVTN repeat-like/Quinoprotein amine dehydrogenase"/>
    <property type="match status" value="1"/>
</dbReference>
<evidence type="ECO:0000313" key="3">
    <source>
        <dbReference type="EMBL" id="KHD74491.1"/>
    </source>
</evidence>
<dbReference type="InterPro" id="IPR015943">
    <property type="entry name" value="WD40/YVTN_repeat-like_dom_sf"/>
</dbReference>
<dbReference type="Gene3D" id="2.40.10.480">
    <property type="match status" value="1"/>
</dbReference>
<keyword evidence="1" id="KW-1133">Transmembrane helix</keyword>
<dbReference type="AlphaFoldDB" id="A0A0A6UGA2"/>
<name>A0A0A6UGA2_ACTUT</name>
<dbReference type="Pfam" id="PF13360">
    <property type="entry name" value="PQQ_2"/>
    <property type="match status" value="1"/>
</dbReference>
<dbReference type="eggNOG" id="COG1520">
    <property type="taxonomic scope" value="Bacteria"/>
</dbReference>
<keyword evidence="1" id="KW-0472">Membrane</keyword>
<dbReference type="Proteomes" id="UP000054537">
    <property type="component" value="Unassembled WGS sequence"/>
</dbReference>
<proteinExistence type="predicted"/>
<dbReference type="RefSeq" id="WP_161790711.1">
    <property type="nucleotide sequence ID" value="NZ_BAABKU010000010.1"/>
</dbReference>
<comment type="caution">
    <text evidence="3">The sequence shown here is derived from an EMBL/GenBank/DDBJ whole genome shotgun (WGS) entry which is preliminary data.</text>
</comment>
<sequence length="423" mass="44685">MQERPGGAGRIGWVVAAVVTVALLAGAGTGYWLVRTKNDDALRLGWTKSIGQELLPEVGSGPAVAHATWPYGDLIVRATTGGVAAYRLGDGSRVWAAPVPSGTAVCTAAAEAAGDFGVVAFGAKVCDRLGVVDLRSGTLARTVQLALPRNHDELPRSIRLVAAGGTAVVTHEGHTTAIGAADGRVRWRLADGDCVDKAFAMTGTRVVMLRRCDNGRRQSLAALHPGSGRKLFEVPLHQHADVQNVPSAEPLTAVVYGPGDPYVLTWDEERGLRGEIPWRTPAWNLDLDGVGTGQGTAGIDGAGMTVHGGVLYAVDKTDRQRRVVAIDLATGRLRWKETGGSGDAVILRAGPDGAWAVETGDGVGHLVRVDAESGRAEVRRSGALTAGWKDPGRCRFLEYRGSLVVTPRQWEDDEELPSLTVLR</sequence>
<keyword evidence="4" id="KW-1185">Reference proteome</keyword>
<dbReference type="OrthoDB" id="3450622at2"/>
<reference evidence="3 4" key="1">
    <citation type="submission" date="2014-10" db="EMBL/GenBank/DDBJ databases">
        <title>Draft genome sequence of Actinoplanes utahensis NRRL 12052.</title>
        <authorList>
            <person name="Velasco-Bucheli B."/>
            <person name="del Cerro C."/>
            <person name="Hormigo D."/>
            <person name="Garcia J.L."/>
            <person name="Acebal C."/>
            <person name="Arroyo M."/>
            <person name="de la Mata I."/>
        </authorList>
    </citation>
    <scope>NUCLEOTIDE SEQUENCE [LARGE SCALE GENOMIC DNA]</scope>
    <source>
        <strain evidence="3 4">NRRL 12052</strain>
    </source>
</reference>
<evidence type="ECO:0000259" key="2">
    <source>
        <dbReference type="Pfam" id="PF13360"/>
    </source>
</evidence>
<dbReference type="InterPro" id="IPR011044">
    <property type="entry name" value="Quino_amine_DH_bsu"/>
</dbReference>
<evidence type="ECO:0000256" key="1">
    <source>
        <dbReference type="SAM" id="Phobius"/>
    </source>
</evidence>
<feature type="domain" description="Pyrrolo-quinoline quinone repeat" evidence="2">
    <location>
        <begin position="286"/>
        <end position="420"/>
    </location>
</feature>
<feature type="transmembrane region" description="Helical" evidence="1">
    <location>
        <begin position="12"/>
        <end position="34"/>
    </location>
</feature>
<gene>
    <name evidence="3" type="ORF">MB27_28680</name>
</gene>